<dbReference type="Gene3D" id="3.20.170.30">
    <property type="match status" value="2"/>
</dbReference>
<evidence type="ECO:0000256" key="2">
    <source>
        <dbReference type="ARBA" id="ARBA00009836"/>
    </source>
</evidence>
<evidence type="ECO:0000256" key="5">
    <source>
        <dbReference type="ARBA" id="ARBA00023027"/>
    </source>
</evidence>
<dbReference type="InterPro" id="IPR042081">
    <property type="entry name" value="RNA_2'-PTrans_C"/>
</dbReference>
<dbReference type="GO" id="GO:0006388">
    <property type="term" value="P:tRNA splicing, via endonucleolytic cleavage and ligation"/>
    <property type="evidence" value="ECO:0007669"/>
    <property type="project" value="TreeGrafter"/>
</dbReference>
<feature type="compositionally biased region" description="Basic and acidic residues" evidence="7">
    <location>
        <begin position="308"/>
        <end position="330"/>
    </location>
</feature>
<dbReference type="PANTHER" id="PTHR12684:SF2">
    <property type="entry name" value="TRNA 2'-PHOSPHOTRANSFERASE 1"/>
    <property type="match status" value="1"/>
</dbReference>
<dbReference type="AlphaFoldDB" id="W2RIG7"/>
<dbReference type="OrthoDB" id="419694at2759"/>
<dbReference type="FunCoup" id="W2RIG7">
    <property type="interactions" value="222"/>
</dbReference>
<dbReference type="eggNOG" id="KOG2278">
    <property type="taxonomic scope" value="Eukaryota"/>
</dbReference>
<dbReference type="GO" id="GO:0000215">
    <property type="term" value="F:tRNA 2'-phosphotransferase activity"/>
    <property type="evidence" value="ECO:0007669"/>
    <property type="project" value="UniProtKB-EC"/>
</dbReference>
<dbReference type="Pfam" id="PF01885">
    <property type="entry name" value="PTS_2-RNA"/>
    <property type="match status" value="1"/>
</dbReference>
<comment type="catalytic activity">
    <reaction evidence="6">
        <text>2'-phospho-[ligated tRNA] + NAD(+) = mature tRNA + ADP-alpha-D-ribose 1'',2''-cyclic phosphate + nicotinamide</text>
        <dbReference type="Rhea" id="RHEA:23324"/>
        <dbReference type="Rhea" id="RHEA-COMP:11106"/>
        <dbReference type="Rhea" id="RHEA-COMP:11107"/>
        <dbReference type="ChEBI" id="CHEBI:17154"/>
        <dbReference type="ChEBI" id="CHEBI:57540"/>
        <dbReference type="ChEBI" id="CHEBI:76596"/>
        <dbReference type="ChEBI" id="CHEBI:82883"/>
        <dbReference type="ChEBI" id="CHEBI:85027"/>
        <dbReference type="EC" id="2.7.1.160"/>
    </reaction>
</comment>
<comment type="similarity">
    <text evidence="2">Belongs to the KptA/TPT1 family.</text>
</comment>
<sequence>MPNNNKPSRPDDRKSRHDPSSALARPTLLSKAMSRLLRHAAAQEKVPIDELGYVRLDHLLSWRGLSKFQPAVQMEEIFAAVRDNEKQRFGLKYTGASTDGVAAAVEDGADEDKPAGQAVVENETQRALAVFDHRADVEARHFAIRANQGHSMTGVSSEGLLKPITLDDGDLPETVVHGTFYGAWEAILKDGSIRTMGRNHVHFSTGPPLEMARGTAPSDGTLQVAEANTGGHHDDATGTPEVSRGGAAKGRLGKMMAEAGVVSGMRKDAEVLVYVDLAASLRKGMKWWRSENGVILTDGVLHYTDTQKEGAKAADEDEVKGKNTQETKLDEDPEGVTAEFWIEIVEVKEGLGTLWKDGKVVAELPDRLKGRPLPMGKGRAAQRRGVEGTRGDKGRGRGAAARGNKPRSNAGRDDGLDV</sequence>
<evidence type="ECO:0000256" key="4">
    <source>
        <dbReference type="ARBA" id="ARBA00022679"/>
    </source>
</evidence>
<dbReference type="EC" id="2.7.1.160" evidence="3"/>
<feature type="region of interest" description="Disordered" evidence="7">
    <location>
        <begin position="308"/>
        <end position="332"/>
    </location>
</feature>
<keyword evidence="4" id="KW-0808">Transferase</keyword>
<dbReference type="RefSeq" id="XP_008721089.1">
    <property type="nucleotide sequence ID" value="XM_008722867.1"/>
</dbReference>
<dbReference type="InterPro" id="IPR002745">
    <property type="entry name" value="Ptrans_KptA/Tpt1"/>
</dbReference>
<gene>
    <name evidence="8" type="ORF">HMPREF1541_08548</name>
</gene>
<comment type="function">
    <text evidence="1">Catalyzes the last step of tRNA splicing, the transfer of the splice junction 2'-phosphate from ligated tRNA to NAD to produce ADP-ribose 1''-2'' cyclic phosphate.</text>
</comment>
<keyword evidence="9" id="KW-1185">Reference proteome</keyword>
<evidence type="ECO:0000256" key="3">
    <source>
        <dbReference type="ARBA" id="ARBA00012007"/>
    </source>
</evidence>
<dbReference type="EMBL" id="KB822725">
    <property type="protein sequence ID" value="ETN36271.1"/>
    <property type="molecule type" value="Genomic_DNA"/>
</dbReference>
<reference evidence="8 9" key="1">
    <citation type="submission" date="2013-03" db="EMBL/GenBank/DDBJ databases">
        <title>The Genome Sequence of Phialophora europaea CBS 101466.</title>
        <authorList>
            <consortium name="The Broad Institute Genomics Platform"/>
            <person name="Cuomo C."/>
            <person name="de Hoog S."/>
            <person name="Gorbushina A."/>
            <person name="Walker B."/>
            <person name="Young S.K."/>
            <person name="Zeng Q."/>
            <person name="Gargeya S."/>
            <person name="Fitzgerald M."/>
            <person name="Haas B."/>
            <person name="Abouelleil A."/>
            <person name="Allen A.W."/>
            <person name="Alvarado L."/>
            <person name="Arachchi H.M."/>
            <person name="Berlin A.M."/>
            <person name="Chapman S.B."/>
            <person name="Gainer-Dewar J."/>
            <person name="Goldberg J."/>
            <person name="Griggs A."/>
            <person name="Gujja S."/>
            <person name="Hansen M."/>
            <person name="Howarth C."/>
            <person name="Imamovic A."/>
            <person name="Ireland A."/>
            <person name="Larimer J."/>
            <person name="McCowan C."/>
            <person name="Murphy C."/>
            <person name="Pearson M."/>
            <person name="Poon T.W."/>
            <person name="Priest M."/>
            <person name="Roberts A."/>
            <person name="Saif S."/>
            <person name="Shea T."/>
            <person name="Sisk P."/>
            <person name="Sykes S."/>
            <person name="Wortman J."/>
            <person name="Nusbaum C."/>
            <person name="Birren B."/>
        </authorList>
    </citation>
    <scope>NUCLEOTIDE SEQUENCE [LARGE SCALE GENOMIC DNA]</scope>
    <source>
        <strain evidence="8 9">CBS 101466</strain>
    </source>
</reference>
<evidence type="ECO:0000256" key="6">
    <source>
        <dbReference type="ARBA" id="ARBA00047949"/>
    </source>
</evidence>
<evidence type="ECO:0000256" key="7">
    <source>
        <dbReference type="SAM" id="MobiDB-lite"/>
    </source>
</evidence>
<dbReference type="SUPFAM" id="SSF56399">
    <property type="entry name" value="ADP-ribosylation"/>
    <property type="match status" value="2"/>
</dbReference>
<name>W2RIG7_CYPE1</name>
<evidence type="ECO:0000313" key="8">
    <source>
        <dbReference type="EMBL" id="ETN36271.1"/>
    </source>
</evidence>
<dbReference type="Proteomes" id="UP000030752">
    <property type="component" value="Unassembled WGS sequence"/>
</dbReference>
<evidence type="ECO:0000256" key="1">
    <source>
        <dbReference type="ARBA" id="ARBA00003343"/>
    </source>
</evidence>
<organism evidence="8 9">
    <name type="scientific">Cyphellophora europaea (strain CBS 101466)</name>
    <name type="common">Phialophora europaea</name>
    <dbReference type="NCBI Taxonomy" id="1220924"/>
    <lineage>
        <taxon>Eukaryota</taxon>
        <taxon>Fungi</taxon>
        <taxon>Dikarya</taxon>
        <taxon>Ascomycota</taxon>
        <taxon>Pezizomycotina</taxon>
        <taxon>Eurotiomycetes</taxon>
        <taxon>Chaetothyriomycetidae</taxon>
        <taxon>Chaetothyriales</taxon>
        <taxon>Cyphellophoraceae</taxon>
        <taxon>Cyphellophora</taxon>
    </lineage>
</organism>
<feature type="region of interest" description="Disordered" evidence="7">
    <location>
        <begin position="368"/>
        <end position="418"/>
    </location>
</feature>
<dbReference type="InterPro" id="IPR042080">
    <property type="entry name" value="RNA_2'-PTrans_N"/>
</dbReference>
<feature type="region of interest" description="Disordered" evidence="7">
    <location>
        <begin position="225"/>
        <end position="250"/>
    </location>
</feature>
<dbReference type="PANTHER" id="PTHR12684">
    <property type="entry name" value="PUTATIVE PHOSPHOTRANSFERASE"/>
    <property type="match status" value="1"/>
</dbReference>
<dbReference type="InParanoid" id="W2RIG7"/>
<feature type="compositionally biased region" description="Basic and acidic residues" evidence="7">
    <location>
        <begin position="384"/>
        <end position="395"/>
    </location>
</feature>
<dbReference type="GeneID" id="19975887"/>
<keyword evidence="5" id="KW-0520">NAD</keyword>
<dbReference type="VEuPathDB" id="FungiDB:HMPREF1541_08548"/>
<proteinExistence type="inferred from homology"/>
<dbReference type="HOGENOM" id="CLU_052998_0_0_1"/>
<dbReference type="STRING" id="1220924.W2RIG7"/>
<dbReference type="Gene3D" id="1.10.10.970">
    <property type="entry name" value="RNA 2'-phosphotransferase, Tpt1/KptA family, N-terminal domain"/>
    <property type="match status" value="1"/>
</dbReference>
<evidence type="ECO:0000313" key="9">
    <source>
        <dbReference type="Proteomes" id="UP000030752"/>
    </source>
</evidence>
<accession>W2RIG7</accession>
<feature type="compositionally biased region" description="Basic and acidic residues" evidence="7">
    <location>
        <begin position="8"/>
        <end position="19"/>
    </location>
</feature>
<protein>
    <recommendedName>
        <fullName evidence="3">2'-phosphotransferase</fullName>
        <ecNumber evidence="3">2.7.1.160</ecNumber>
    </recommendedName>
</protein>
<feature type="region of interest" description="Disordered" evidence="7">
    <location>
        <begin position="1"/>
        <end position="26"/>
    </location>
</feature>